<sequence>MADLNRRDALKLFATTTVALSATTSLNAQQIAENKSIKSRILIIGAGLAGISLAARLR</sequence>
<dbReference type="InterPro" id="IPR006311">
    <property type="entry name" value="TAT_signal"/>
</dbReference>
<comment type="caution">
    <text evidence="1">The sequence shown here is derived from an EMBL/GenBank/DDBJ whole genome shotgun (WGS) entry which is preliminary data.</text>
</comment>
<evidence type="ECO:0000313" key="2">
    <source>
        <dbReference type="Proteomes" id="UP000052257"/>
    </source>
</evidence>
<name>A0A9W5ATE6_CAMHY</name>
<dbReference type="EMBL" id="FAUW01000004">
    <property type="protein sequence ID" value="CUU86699.1"/>
    <property type="molecule type" value="Genomic_DNA"/>
</dbReference>
<dbReference type="RefSeq" id="WP_277934054.1">
    <property type="nucleotide sequence ID" value="NZ_FAUT01000001.1"/>
</dbReference>
<accession>A0A9W5ATE6</accession>
<dbReference type="SUPFAM" id="SSF51971">
    <property type="entry name" value="Nucleotide-binding domain"/>
    <property type="match status" value="1"/>
</dbReference>
<dbReference type="PROSITE" id="PS51318">
    <property type="entry name" value="TAT"/>
    <property type="match status" value="1"/>
</dbReference>
<dbReference type="Proteomes" id="UP000052257">
    <property type="component" value="Unassembled WGS sequence"/>
</dbReference>
<evidence type="ECO:0000313" key="1">
    <source>
        <dbReference type="EMBL" id="CUU86699.1"/>
    </source>
</evidence>
<protein>
    <submittedName>
        <fullName evidence="1">Uncharacterized protein</fullName>
    </submittedName>
</protein>
<gene>
    <name evidence="1" type="ORF">ERS739220_01724</name>
</gene>
<dbReference type="AlphaFoldDB" id="A0A9W5ATE6"/>
<organism evidence="1 2">
    <name type="scientific">Campylobacter hyointestinalis subsp. hyointestinalis</name>
    <dbReference type="NCBI Taxonomy" id="91352"/>
    <lineage>
        <taxon>Bacteria</taxon>
        <taxon>Pseudomonadati</taxon>
        <taxon>Campylobacterota</taxon>
        <taxon>Epsilonproteobacteria</taxon>
        <taxon>Campylobacterales</taxon>
        <taxon>Campylobacteraceae</taxon>
        <taxon>Campylobacter</taxon>
    </lineage>
</organism>
<reference evidence="1 2" key="1">
    <citation type="submission" date="2015-11" db="EMBL/GenBank/DDBJ databases">
        <authorList>
            <consortium name="Pathogen Informatics"/>
        </authorList>
    </citation>
    <scope>NUCLEOTIDE SEQUENCE [LARGE SCALE GENOMIC DNA]</scope>
    <source>
        <strain evidence="1 2">006A-0191</strain>
    </source>
</reference>
<proteinExistence type="predicted"/>